<dbReference type="Gene3D" id="2.30.29.30">
    <property type="entry name" value="Pleckstrin-homology domain (PH domain)/Phosphotyrosine-binding domain (PTB)"/>
    <property type="match status" value="1"/>
</dbReference>
<dbReference type="EMBL" id="JAUNZN010000001">
    <property type="protein sequence ID" value="KAK4829346.1"/>
    <property type="molecule type" value="Genomic_DNA"/>
</dbReference>
<comment type="caution">
    <text evidence="16">The sequence shown here is derived from an EMBL/GenBank/DDBJ whole genome shotgun (WGS) entry which is preliminary data.</text>
</comment>
<keyword evidence="8" id="KW-0254">Endocytosis</keyword>
<dbReference type="Pfam" id="PF07933">
    <property type="entry name" value="DUF1681"/>
    <property type="match status" value="1"/>
</dbReference>
<dbReference type="PANTHER" id="PTHR12847:SF15">
    <property type="entry name" value="ADAPTIN EAR-BINDING COAT-ASSOCIATED PROTEIN 1"/>
    <property type="match status" value="1"/>
</dbReference>
<evidence type="ECO:0000256" key="12">
    <source>
        <dbReference type="ARBA" id="ARBA00023329"/>
    </source>
</evidence>
<sequence>MAAAELEYESVLCVKPDVNVYRIPPRTSNRGYRASDWKLDHPDWTGRLRVTSKGKTAYIKLEDKVSGELFAQAPIDQYPGIAVETVTDSSRYFVIRIQDGTGRSAFIGIGFTDRGDAFDFNVSLQDHFKWVKQETEISKESQEADTRPKLDLGFKEGQTIKLNIGNMTTKKAGAAKPRVSGSGGLSLLPPPPGGKIAVPPIPPPSSTAIANHVTPPPVLKSSNVSSADKGLGILVDEKLDMSQQCALAAQKANRILGCTKRSVASRLREVILSLYSTLVRPHLEYCIQLWGPQYKRDMDLLERVQRRATKIIRGLEHLSCEERLRELGLFSLEKRRLWGDLIAAFQYIKGAYKQDGERLFTRAYILLDLDAPASASKAPASATTDLWGDFSTASSAVPNQAPQQSNWVQF</sequence>
<dbReference type="GO" id="GO:0006897">
    <property type="term" value="P:endocytosis"/>
    <property type="evidence" value="ECO:0007669"/>
    <property type="project" value="UniProtKB-KW"/>
</dbReference>
<accession>A0AAN7NQW1</accession>
<reference evidence="16 17" key="1">
    <citation type="journal article" date="2023" name="J. Hered.">
        <title>Chromosome-level genome of the wood stork (Mycteria americana) provides insight into avian chromosome evolution.</title>
        <authorList>
            <person name="Flamio R. Jr."/>
            <person name="Ramstad K.M."/>
        </authorList>
    </citation>
    <scope>NUCLEOTIDE SEQUENCE [LARGE SCALE GENOMIC DNA]</scope>
    <source>
        <strain evidence="16">JAX WOST 10</strain>
    </source>
</reference>
<dbReference type="GO" id="GO:0005886">
    <property type="term" value="C:plasma membrane"/>
    <property type="evidence" value="ECO:0007669"/>
    <property type="project" value="UniProtKB-SubCell"/>
</dbReference>
<dbReference type="SUPFAM" id="SSF50729">
    <property type="entry name" value="PH domain-like"/>
    <property type="match status" value="1"/>
</dbReference>
<evidence type="ECO:0000256" key="11">
    <source>
        <dbReference type="ARBA" id="ARBA00023136"/>
    </source>
</evidence>
<evidence type="ECO:0000256" key="1">
    <source>
        <dbReference type="ARBA" id="ARBA00002550"/>
    </source>
</evidence>
<dbReference type="FunFam" id="2.30.29.30:FF:000064">
    <property type="entry name" value="Adaptin ear-binding coat-associated protein 1"/>
    <property type="match status" value="1"/>
</dbReference>
<dbReference type="CDD" id="cd13228">
    <property type="entry name" value="PHear_NECAP"/>
    <property type="match status" value="1"/>
</dbReference>
<keyword evidence="7" id="KW-0597">Phosphoprotein</keyword>
<proteinExistence type="inferred from homology"/>
<evidence type="ECO:0000313" key="17">
    <source>
        <dbReference type="Proteomes" id="UP001333110"/>
    </source>
</evidence>
<keyword evidence="10" id="KW-0653">Protein transport</keyword>
<comment type="subcellular location">
    <subcellularLocation>
        <location evidence="2">Cell membrane</location>
    </subcellularLocation>
    <subcellularLocation>
        <location evidence="3">Cytoplasmic vesicle</location>
        <location evidence="3">Clathrin-coated vesicle membrane</location>
    </subcellularLocation>
</comment>
<dbReference type="InterPro" id="IPR011993">
    <property type="entry name" value="PH-like_dom_sf"/>
</dbReference>
<evidence type="ECO:0000256" key="8">
    <source>
        <dbReference type="ARBA" id="ARBA00022583"/>
    </source>
</evidence>
<dbReference type="PANTHER" id="PTHR12847">
    <property type="entry name" value="ATP-BINDING CASSETTE ABC TRANSPORTER-RELATED"/>
    <property type="match status" value="1"/>
</dbReference>
<evidence type="ECO:0000256" key="14">
    <source>
        <dbReference type="ARBA" id="ARBA00042069"/>
    </source>
</evidence>
<dbReference type="InterPro" id="IPR012466">
    <property type="entry name" value="NECAP_PHear"/>
</dbReference>
<evidence type="ECO:0000256" key="3">
    <source>
        <dbReference type="ARBA" id="ARBA00004640"/>
    </source>
</evidence>
<feature type="domain" description="NECAP PHear" evidence="15">
    <location>
        <begin position="8"/>
        <end position="165"/>
    </location>
</feature>
<evidence type="ECO:0000256" key="5">
    <source>
        <dbReference type="ARBA" id="ARBA00022448"/>
    </source>
</evidence>
<evidence type="ECO:0000256" key="10">
    <source>
        <dbReference type="ARBA" id="ARBA00022927"/>
    </source>
</evidence>
<keyword evidence="5" id="KW-0813">Transport</keyword>
<comment type="function">
    <text evidence="1">Involved in endocytosis.</text>
</comment>
<dbReference type="GO" id="GO:0015031">
    <property type="term" value="P:protein transport"/>
    <property type="evidence" value="ECO:0007669"/>
    <property type="project" value="UniProtKB-KW"/>
</dbReference>
<protein>
    <recommendedName>
        <fullName evidence="13">Adaptin ear-binding coat-associated protein 1</fullName>
    </recommendedName>
    <alternativeName>
        <fullName evidence="14">NECAP endocytosis-associated protein 1</fullName>
    </alternativeName>
</protein>
<dbReference type="AlphaFoldDB" id="A0AAN7NQW1"/>
<organism evidence="16 17">
    <name type="scientific">Mycteria americana</name>
    <name type="common">Wood stork</name>
    <dbReference type="NCBI Taxonomy" id="33587"/>
    <lineage>
        <taxon>Eukaryota</taxon>
        <taxon>Metazoa</taxon>
        <taxon>Chordata</taxon>
        <taxon>Craniata</taxon>
        <taxon>Vertebrata</taxon>
        <taxon>Euteleostomi</taxon>
        <taxon>Archelosauria</taxon>
        <taxon>Archosauria</taxon>
        <taxon>Dinosauria</taxon>
        <taxon>Saurischia</taxon>
        <taxon>Theropoda</taxon>
        <taxon>Coelurosauria</taxon>
        <taxon>Aves</taxon>
        <taxon>Neognathae</taxon>
        <taxon>Neoaves</taxon>
        <taxon>Aequornithes</taxon>
        <taxon>Ciconiiformes</taxon>
        <taxon>Ciconiidae</taxon>
        <taxon>Mycteria</taxon>
    </lineage>
</organism>
<comment type="similarity">
    <text evidence="4">Belongs to the NECAP family.</text>
</comment>
<evidence type="ECO:0000256" key="13">
    <source>
        <dbReference type="ARBA" id="ARBA00040664"/>
    </source>
</evidence>
<keyword evidence="17" id="KW-1185">Reference proteome</keyword>
<dbReference type="Proteomes" id="UP001333110">
    <property type="component" value="Unassembled WGS sequence"/>
</dbReference>
<evidence type="ECO:0000259" key="15">
    <source>
        <dbReference type="Pfam" id="PF07933"/>
    </source>
</evidence>
<evidence type="ECO:0000256" key="9">
    <source>
        <dbReference type="ARBA" id="ARBA00022737"/>
    </source>
</evidence>
<gene>
    <name evidence="16" type="ORF">QYF61_003273</name>
</gene>
<evidence type="ECO:0000313" key="16">
    <source>
        <dbReference type="EMBL" id="KAK4829346.1"/>
    </source>
</evidence>
<name>A0AAN7NQW1_MYCAM</name>
<evidence type="ECO:0000256" key="6">
    <source>
        <dbReference type="ARBA" id="ARBA00022475"/>
    </source>
</evidence>
<keyword evidence="12" id="KW-0968">Cytoplasmic vesicle</keyword>
<dbReference type="GO" id="GO:0030125">
    <property type="term" value="C:clathrin vesicle coat"/>
    <property type="evidence" value="ECO:0007669"/>
    <property type="project" value="TreeGrafter"/>
</dbReference>
<keyword evidence="11" id="KW-0472">Membrane</keyword>
<evidence type="ECO:0000256" key="4">
    <source>
        <dbReference type="ARBA" id="ARBA00007736"/>
    </source>
</evidence>
<keyword evidence="6" id="KW-1003">Cell membrane</keyword>
<evidence type="ECO:0000256" key="7">
    <source>
        <dbReference type="ARBA" id="ARBA00022553"/>
    </source>
</evidence>
<keyword evidence="9" id="KW-0677">Repeat</keyword>
<evidence type="ECO:0000256" key="2">
    <source>
        <dbReference type="ARBA" id="ARBA00004236"/>
    </source>
</evidence>